<comment type="caution">
    <text evidence="11">The sequence shown here is derived from an EMBL/GenBank/DDBJ whole genome shotgun (WGS) entry which is preliminary data.</text>
</comment>
<comment type="cofactor">
    <cofactor evidence="8">
        <name>dipyrromethane</name>
        <dbReference type="ChEBI" id="CHEBI:60342"/>
    </cofactor>
    <text evidence="8">Binds 1 dipyrromethane group covalently.</text>
</comment>
<dbReference type="SUPFAM" id="SSF54782">
    <property type="entry name" value="Porphobilinogen deaminase (hydroxymethylbilane synthase), C-terminal domain"/>
    <property type="match status" value="1"/>
</dbReference>
<accession>A0A917A803</accession>
<evidence type="ECO:0000256" key="1">
    <source>
        <dbReference type="ARBA" id="ARBA00002869"/>
    </source>
</evidence>
<comment type="pathway">
    <text evidence="2">Porphyrin-containing compound metabolism; protoporphyrin-IX biosynthesis; coproporphyrinogen-III from 5-aminolevulinate: step 2/4.</text>
</comment>
<evidence type="ECO:0000256" key="6">
    <source>
        <dbReference type="ARBA" id="ARBA00023244"/>
    </source>
</evidence>
<evidence type="ECO:0000313" key="11">
    <source>
        <dbReference type="EMBL" id="GGE33884.1"/>
    </source>
</evidence>
<sequence>MTTIKVGTRKSKLAQTQTKQVLALLEEQHPDLTFELVPYQTKGDRLNTISLQEIGGKGVFVKEIERALLAKEIDIAVHSLKDMPALLVEGCQLGAIPRREDVRDCLIFHQAGQTLDNLPKGARVGTSSLRRQAQLLKVRPDLTICELRGNIDTRIQKVQNGEYDAIVLAMAGLSRMGWLEQGGLHIEPLTLETCLPAISQGALAIECRKEDPELVAILQSIHDEQTAACVTIEREVLALMNADCTFPIAAYAQKLPAGYQLDVMLATKEGTCLYACVTGQAPDTLAKEAVDKLAAQGAWGIS</sequence>
<dbReference type="HAMAP" id="MF_00260">
    <property type="entry name" value="Porphobil_deam"/>
    <property type="match status" value="1"/>
</dbReference>
<feature type="modified residue" description="S-(dipyrrolylmethanemethyl)cysteine" evidence="8">
    <location>
        <position position="244"/>
    </location>
</feature>
<evidence type="ECO:0000259" key="10">
    <source>
        <dbReference type="Pfam" id="PF03900"/>
    </source>
</evidence>
<dbReference type="GO" id="GO:0004418">
    <property type="term" value="F:hydroxymethylbilane synthase activity"/>
    <property type="evidence" value="ECO:0007669"/>
    <property type="project" value="UniProtKB-UniRule"/>
</dbReference>
<evidence type="ECO:0000256" key="5">
    <source>
        <dbReference type="ARBA" id="ARBA00022679"/>
    </source>
</evidence>
<dbReference type="AlphaFoldDB" id="A0A917A803"/>
<evidence type="ECO:0000256" key="2">
    <source>
        <dbReference type="ARBA" id="ARBA00004735"/>
    </source>
</evidence>
<reference evidence="11" key="1">
    <citation type="journal article" date="2014" name="Int. J. Syst. Evol. Microbiol.">
        <title>Complete genome sequence of Corynebacterium casei LMG S-19264T (=DSM 44701T), isolated from a smear-ripened cheese.</title>
        <authorList>
            <consortium name="US DOE Joint Genome Institute (JGI-PGF)"/>
            <person name="Walter F."/>
            <person name="Albersmeier A."/>
            <person name="Kalinowski J."/>
            <person name="Ruckert C."/>
        </authorList>
    </citation>
    <scope>NUCLEOTIDE SEQUENCE</scope>
    <source>
        <strain evidence="11">CGMCC 1.15533</strain>
    </source>
</reference>
<organism evidence="11 12">
    <name type="scientific">Streptococcus himalayensis</name>
    <dbReference type="NCBI Taxonomy" id="1888195"/>
    <lineage>
        <taxon>Bacteria</taxon>
        <taxon>Bacillati</taxon>
        <taxon>Bacillota</taxon>
        <taxon>Bacilli</taxon>
        <taxon>Lactobacillales</taxon>
        <taxon>Streptococcaceae</taxon>
        <taxon>Streptococcus</taxon>
    </lineage>
</organism>
<dbReference type="NCBIfam" id="TIGR00212">
    <property type="entry name" value="hemC"/>
    <property type="match status" value="1"/>
</dbReference>
<evidence type="ECO:0000256" key="4">
    <source>
        <dbReference type="ARBA" id="ARBA00011245"/>
    </source>
</evidence>
<keyword evidence="12" id="KW-1185">Reference proteome</keyword>
<dbReference type="PANTHER" id="PTHR11557:SF0">
    <property type="entry name" value="PORPHOBILINOGEN DEAMINASE"/>
    <property type="match status" value="1"/>
</dbReference>
<feature type="domain" description="Porphobilinogen deaminase C-terminal" evidence="10">
    <location>
        <begin position="228"/>
        <end position="294"/>
    </location>
</feature>
<dbReference type="InterPro" id="IPR022418">
    <property type="entry name" value="Porphobilinogen_deaminase_C"/>
</dbReference>
<evidence type="ECO:0000259" key="9">
    <source>
        <dbReference type="Pfam" id="PF01379"/>
    </source>
</evidence>
<dbReference type="Gene3D" id="3.40.190.10">
    <property type="entry name" value="Periplasmic binding protein-like II"/>
    <property type="match status" value="2"/>
</dbReference>
<dbReference type="OrthoDB" id="9810298at2"/>
<comment type="miscellaneous">
    <text evidence="8">The porphobilinogen subunits are added to the dipyrromethane group.</text>
</comment>
<dbReference type="InterPro" id="IPR000860">
    <property type="entry name" value="HemC"/>
</dbReference>
<protein>
    <recommendedName>
        <fullName evidence="8">Porphobilinogen deaminase</fullName>
        <shortName evidence="8">PBG</shortName>
        <ecNumber evidence="8">2.5.1.61</ecNumber>
    </recommendedName>
    <alternativeName>
        <fullName evidence="8">Hydroxymethylbilane synthase</fullName>
        <shortName evidence="8">HMBS</shortName>
    </alternativeName>
    <alternativeName>
        <fullName evidence="8">Pre-uroporphyrinogen synthase</fullName>
    </alternativeName>
</protein>
<dbReference type="PANTHER" id="PTHR11557">
    <property type="entry name" value="PORPHOBILINOGEN DEAMINASE"/>
    <property type="match status" value="1"/>
</dbReference>
<dbReference type="GO" id="GO:0005737">
    <property type="term" value="C:cytoplasm"/>
    <property type="evidence" value="ECO:0007669"/>
    <property type="project" value="UniProtKB-UniRule"/>
</dbReference>
<dbReference type="SUPFAM" id="SSF53850">
    <property type="entry name" value="Periplasmic binding protein-like II"/>
    <property type="match status" value="1"/>
</dbReference>
<dbReference type="Gene3D" id="3.30.160.40">
    <property type="entry name" value="Porphobilinogen deaminase, C-terminal domain"/>
    <property type="match status" value="1"/>
</dbReference>
<dbReference type="InterPro" id="IPR036803">
    <property type="entry name" value="Porphobilinogen_deaminase_C_sf"/>
</dbReference>
<dbReference type="PRINTS" id="PR00151">
    <property type="entry name" value="PORPHBDMNASE"/>
</dbReference>
<dbReference type="GO" id="GO:0006782">
    <property type="term" value="P:protoporphyrinogen IX biosynthetic process"/>
    <property type="evidence" value="ECO:0007669"/>
    <property type="project" value="UniProtKB-UniRule"/>
</dbReference>
<gene>
    <name evidence="8 11" type="primary">hemC</name>
    <name evidence="11" type="ORF">GCM10011510_14100</name>
</gene>
<dbReference type="Pfam" id="PF01379">
    <property type="entry name" value="Porphobil_deam"/>
    <property type="match status" value="1"/>
</dbReference>
<feature type="domain" description="Porphobilinogen deaminase N-terminal" evidence="9">
    <location>
        <begin position="4"/>
        <end position="214"/>
    </location>
</feature>
<evidence type="ECO:0000256" key="8">
    <source>
        <dbReference type="HAMAP-Rule" id="MF_00260"/>
    </source>
</evidence>
<evidence type="ECO:0000256" key="3">
    <source>
        <dbReference type="ARBA" id="ARBA00005638"/>
    </source>
</evidence>
<dbReference type="Proteomes" id="UP000660801">
    <property type="component" value="Unassembled WGS sequence"/>
</dbReference>
<dbReference type="PIRSF" id="PIRSF001438">
    <property type="entry name" value="4pyrrol_synth_OHMeBilane_synth"/>
    <property type="match status" value="1"/>
</dbReference>
<comment type="function">
    <text evidence="1 8">Tetrapolymerization of the monopyrrole PBG into the hydroxymethylbilane pre-uroporphyrinogen in several discrete steps.</text>
</comment>
<dbReference type="EC" id="2.5.1.61" evidence="8"/>
<name>A0A917A803_9STRE</name>
<evidence type="ECO:0000256" key="7">
    <source>
        <dbReference type="ARBA" id="ARBA00048169"/>
    </source>
</evidence>
<reference evidence="11" key="2">
    <citation type="submission" date="2020-09" db="EMBL/GenBank/DDBJ databases">
        <authorList>
            <person name="Sun Q."/>
            <person name="Zhou Y."/>
        </authorList>
    </citation>
    <scope>NUCLEOTIDE SEQUENCE</scope>
    <source>
        <strain evidence="11">CGMCC 1.15533</strain>
    </source>
</reference>
<dbReference type="Pfam" id="PF03900">
    <property type="entry name" value="Porphobil_deamC"/>
    <property type="match status" value="1"/>
</dbReference>
<evidence type="ECO:0000313" key="12">
    <source>
        <dbReference type="Proteomes" id="UP000660801"/>
    </source>
</evidence>
<dbReference type="FunFam" id="3.40.190.10:FF:000005">
    <property type="entry name" value="Porphobilinogen deaminase"/>
    <property type="match status" value="1"/>
</dbReference>
<dbReference type="InterPro" id="IPR022417">
    <property type="entry name" value="Porphobilin_deaminase_N"/>
</dbReference>
<keyword evidence="5 8" id="KW-0808">Transferase</keyword>
<comment type="catalytic activity">
    <reaction evidence="7 8">
        <text>4 porphobilinogen + H2O = hydroxymethylbilane + 4 NH4(+)</text>
        <dbReference type="Rhea" id="RHEA:13185"/>
        <dbReference type="ChEBI" id="CHEBI:15377"/>
        <dbReference type="ChEBI" id="CHEBI:28938"/>
        <dbReference type="ChEBI" id="CHEBI:57845"/>
        <dbReference type="ChEBI" id="CHEBI:58126"/>
        <dbReference type="EC" id="2.5.1.61"/>
    </reaction>
</comment>
<keyword evidence="6 8" id="KW-0627">Porphyrin biosynthesis</keyword>
<dbReference type="EMBL" id="BMJN01000024">
    <property type="protein sequence ID" value="GGE33884.1"/>
    <property type="molecule type" value="Genomic_DNA"/>
</dbReference>
<dbReference type="RefSeq" id="WP_068992797.1">
    <property type="nucleotide sequence ID" value="NZ_BMJN01000024.1"/>
</dbReference>
<proteinExistence type="inferred from homology"/>
<comment type="subunit">
    <text evidence="4 8">Monomer.</text>
</comment>
<comment type="similarity">
    <text evidence="3 8">Belongs to the HMBS family.</text>
</comment>
<dbReference type="FunFam" id="3.40.190.10:FF:000004">
    <property type="entry name" value="Porphobilinogen deaminase"/>
    <property type="match status" value="1"/>
</dbReference>